<feature type="compositionally biased region" description="Acidic residues" evidence="1">
    <location>
        <begin position="26"/>
        <end position="39"/>
    </location>
</feature>
<proteinExistence type="predicted"/>
<evidence type="ECO:0000256" key="1">
    <source>
        <dbReference type="SAM" id="MobiDB-lite"/>
    </source>
</evidence>
<gene>
    <name evidence="2" type="ORF">FHS42_004813</name>
</gene>
<reference evidence="2 3" key="1">
    <citation type="submission" date="2020-08" db="EMBL/GenBank/DDBJ databases">
        <title>Genomic Encyclopedia of Type Strains, Phase III (KMG-III): the genomes of soil and plant-associated and newly described type strains.</title>
        <authorList>
            <person name="Whitman W."/>
        </authorList>
    </citation>
    <scope>NUCLEOTIDE SEQUENCE [LARGE SCALE GENOMIC DNA]</scope>
    <source>
        <strain evidence="2 3">CECT 8305</strain>
    </source>
</reference>
<feature type="compositionally biased region" description="Low complexity" evidence="1">
    <location>
        <begin position="57"/>
        <end position="69"/>
    </location>
</feature>
<feature type="region of interest" description="Disordered" evidence="1">
    <location>
        <begin position="1"/>
        <end position="81"/>
    </location>
</feature>
<dbReference type="RefSeq" id="WP_221476823.1">
    <property type="nucleotide sequence ID" value="NZ_JACHJL010000013.1"/>
</dbReference>
<evidence type="ECO:0000313" key="2">
    <source>
        <dbReference type="EMBL" id="MBB5937729.1"/>
    </source>
</evidence>
<dbReference type="EMBL" id="JACHJL010000013">
    <property type="protein sequence ID" value="MBB5937729.1"/>
    <property type="molecule type" value="Genomic_DNA"/>
</dbReference>
<feature type="compositionally biased region" description="Basic and acidic residues" evidence="1">
    <location>
        <begin position="40"/>
        <end position="50"/>
    </location>
</feature>
<name>A0A7W9QCT6_9ACTN</name>
<dbReference type="Proteomes" id="UP000588098">
    <property type="component" value="Unassembled WGS sequence"/>
</dbReference>
<comment type="caution">
    <text evidence="2">The sequence shown here is derived from an EMBL/GenBank/DDBJ whole genome shotgun (WGS) entry which is preliminary data.</text>
</comment>
<protein>
    <submittedName>
        <fullName evidence="2">Uncharacterized protein</fullName>
    </submittedName>
</protein>
<dbReference type="AlphaFoldDB" id="A0A7W9QCT6"/>
<sequence>MTDPIRTHEEEDSTVTDHRKAPSAAEELEQEVENAETDVTEERNARHDSEAGDTLTPSPAAQRQASASGRGEGGGEDRPAP</sequence>
<keyword evidence="3" id="KW-1185">Reference proteome</keyword>
<evidence type="ECO:0000313" key="3">
    <source>
        <dbReference type="Proteomes" id="UP000588098"/>
    </source>
</evidence>
<organism evidence="2 3">
    <name type="scientific">Streptomyces zagrosensis</name>
    <dbReference type="NCBI Taxonomy" id="1042984"/>
    <lineage>
        <taxon>Bacteria</taxon>
        <taxon>Bacillati</taxon>
        <taxon>Actinomycetota</taxon>
        <taxon>Actinomycetes</taxon>
        <taxon>Kitasatosporales</taxon>
        <taxon>Streptomycetaceae</taxon>
        <taxon>Streptomyces</taxon>
    </lineage>
</organism>
<accession>A0A7W9QCT6</accession>
<feature type="compositionally biased region" description="Basic and acidic residues" evidence="1">
    <location>
        <begin position="1"/>
        <end position="20"/>
    </location>
</feature>